<dbReference type="Proteomes" id="UP001186974">
    <property type="component" value="Unassembled WGS sequence"/>
</dbReference>
<organism evidence="1 2">
    <name type="scientific">Coniosporium uncinatum</name>
    <dbReference type="NCBI Taxonomy" id="93489"/>
    <lineage>
        <taxon>Eukaryota</taxon>
        <taxon>Fungi</taxon>
        <taxon>Dikarya</taxon>
        <taxon>Ascomycota</taxon>
        <taxon>Pezizomycotina</taxon>
        <taxon>Dothideomycetes</taxon>
        <taxon>Dothideomycetes incertae sedis</taxon>
        <taxon>Coniosporium</taxon>
    </lineage>
</organism>
<keyword evidence="2" id="KW-1185">Reference proteome</keyword>
<name>A0ACC3DMS3_9PEZI</name>
<proteinExistence type="predicted"/>
<protein>
    <submittedName>
        <fullName evidence="1">Uncharacterized protein</fullName>
    </submittedName>
</protein>
<accession>A0ACC3DMS3</accession>
<reference evidence="1" key="1">
    <citation type="submission" date="2024-09" db="EMBL/GenBank/DDBJ databases">
        <title>Black Yeasts Isolated from many extreme environments.</title>
        <authorList>
            <person name="Coleine C."/>
            <person name="Stajich J.E."/>
            <person name="Selbmann L."/>
        </authorList>
    </citation>
    <scope>NUCLEOTIDE SEQUENCE</scope>
    <source>
        <strain evidence="1">CCFEE 5737</strain>
    </source>
</reference>
<sequence>MASRAYICQGCGLDFPNEYSLQIHGPICENAIRRGVGCPRGGAPPGMMGGDRMPPFARGGPRPFMSERAPPSDTRDPFGPSMRERPGFGFATGPRNPFGLPPGLRARPPFPGPFDMPRGMMDDGGPPRGGPPRGDPFARRPPHPLDPRFRGEERFDDMRESFERPPRSHPTGFDAFGAPVRLPLREMGRDGPYTMGPGMGME</sequence>
<evidence type="ECO:0000313" key="1">
    <source>
        <dbReference type="EMBL" id="KAK3077905.1"/>
    </source>
</evidence>
<comment type="caution">
    <text evidence="1">The sequence shown here is derived from an EMBL/GenBank/DDBJ whole genome shotgun (WGS) entry which is preliminary data.</text>
</comment>
<feature type="non-terminal residue" evidence="1">
    <location>
        <position position="202"/>
    </location>
</feature>
<gene>
    <name evidence="1" type="ORF">LTS18_008947</name>
</gene>
<evidence type="ECO:0000313" key="2">
    <source>
        <dbReference type="Proteomes" id="UP001186974"/>
    </source>
</evidence>
<dbReference type="EMBL" id="JAWDJW010002387">
    <property type="protein sequence ID" value="KAK3077905.1"/>
    <property type="molecule type" value="Genomic_DNA"/>
</dbReference>